<dbReference type="EMBL" id="NDIQ01000021">
    <property type="protein sequence ID" value="PRT54877.1"/>
    <property type="molecule type" value="Genomic_DNA"/>
</dbReference>
<dbReference type="HAMAP" id="MF_00361">
    <property type="entry name" value="NAD_kinase"/>
    <property type="match status" value="1"/>
</dbReference>
<dbReference type="GO" id="GO:0006741">
    <property type="term" value="P:NADP+ biosynthetic process"/>
    <property type="evidence" value="ECO:0007669"/>
    <property type="project" value="InterPro"/>
</dbReference>
<dbReference type="InterPro" id="IPR002504">
    <property type="entry name" value="NADK"/>
</dbReference>
<dbReference type="Pfam" id="PF01513">
    <property type="entry name" value="NAD_kinase"/>
    <property type="match status" value="1"/>
</dbReference>
<dbReference type="GO" id="GO:0019674">
    <property type="term" value="P:NAD+ metabolic process"/>
    <property type="evidence" value="ECO:0007669"/>
    <property type="project" value="InterPro"/>
</dbReference>
<evidence type="ECO:0000256" key="5">
    <source>
        <dbReference type="ARBA" id="ARBA00022840"/>
    </source>
</evidence>
<comment type="similarity">
    <text evidence="1">Belongs to the NAD kinase family.</text>
</comment>
<keyword evidence="5" id="KW-0067">ATP-binding</keyword>
<comment type="caution">
    <text evidence="8">The sequence shown here is derived from an EMBL/GenBank/DDBJ whole genome shotgun (WGS) entry which is preliminary data.</text>
</comment>
<evidence type="ECO:0000313" key="8">
    <source>
        <dbReference type="EMBL" id="PRT54877.1"/>
    </source>
</evidence>
<dbReference type="Gene3D" id="2.60.200.30">
    <property type="entry name" value="Probable inorganic polyphosphate/atp-NAD kinase, domain 2"/>
    <property type="match status" value="1"/>
</dbReference>
<dbReference type="PANTHER" id="PTHR20275:SF26">
    <property type="entry name" value="NADH KINASE POS5, MITOCHONDRIAL"/>
    <property type="match status" value="1"/>
</dbReference>
<dbReference type="PANTHER" id="PTHR20275">
    <property type="entry name" value="NAD KINASE"/>
    <property type="match status" value="1"/>
</dbReference>
<dbReference type="Gene3D" id="3.40.50.10330">
    <property type="entry name" value="Probable inorganic polyphosphate/atp-NAD kinase, domain 1"/>
    <property type="match status" value="1"/>
</dbReference>
<gene>
    <name evidence="8" type="ORF">B9G98_02497</name>
</gene>
<dbReference type="InterPro" id="IPR017438">
    <property type="entry name" value="ATP-NAD_kinase_N"/>
</dbReference>
<proteinExistence type="inferred from homology"/>
<dbReference type="GO" id="GO:0003951">
    <property type="term" value="F:NAD+ kinase activity"/>
    <property type="evidence" value="ECO:0007669"/>
    <property type="project" value="InterPro"/>
</dbReference>
<organism evidence="8 9">
    <name type="scientific">Wickerhamiella sorbophila</name>
    <dbReference type="NCBI Taxonomy" id="45607"/>
    <lineage>
        <taxon>Eukaryota</taxon>
        <taxon>Fungi</taxon>
        <taxon>Dikarya</taxon>
        <taxon>Ascomycota</taxon>
        <taxon>Saccharomycotina</taxon>
        <taxon>Dipodascomycetes</taxon>
        <taxon>Dipodascales</taxon>
        <taxon>Trichomonascaceae</taxon>
        <taxon>Wickerhamiella</taxon>
    </lineage>
</organism>
<keyword evidence="6" id="KW-0521">NADP</keyword>
<protein>
    <submittedName>
        <fullName evidence="8">NADH kinase pos5, mitochondrial</fullName>
    </submittedName>
</protein>
<accession>A0A2T0FIU8</accession>
<dbReference type="OrthoDB" id="24581at2759"/>
<evidence type="ECO:0000256" key="3">
    <source>
        <dbReference type="ARBA" id="ARBA00022741"/>
    </source>
</evidence>
<keyword evidence="4 8" id="KW-0418">Kinase</keyword>
<dbReference type="FunFam" id="2.60.200.30:FF:000009">
    <property type="entry name" value="Poly(P)/ATP NAD kinase"/>
    <property type="match status" value="1"/>
</dbReference>
<reference evidence="8 9" key="1">
    <citation type="submission" date="2017-04" db="EMBL/GenBank/DDBJ databases">
        <title>Genome sequencing of [Candida] sorbophila.</title>
        <authorList>
            <person name="Ahn J.O."/>
        </authorList>
    </citation>
    <scope>NUCLEOTIDE SEQUENCE [LARGE SCALE GENOMIC DNA]</scope>
    <source>
        <strain evidence="8 9">DS02</strain>
    </source>
</reference>
<dbReference type="GeneID" id="36516245"/>
<evidence type="ECO:0000256" key="6">
    <source>
        <dbReference type="ARBA" id="ARBA00022857"/>
    </source>
</evidence>
<dbReference type="GO" id="GO:0005524">
    <property type="term" value="F:ATP binding"/>
    <property type="evidence" value="ECO:0007669"/>
    <property type="project" value="UniProtKB-KW"/>
</dbReference>
<keyword evidence="7" id="KW-0520">NAD</keyword>
<evidence type="ECO:0000256" key="4">
    <source>
        <dbReference type="ARBA" id="ARBA00022777"/>
    </source>
</evidence>
<keyword evidence="9" id="KW-1185">Reference proteome</keyword>
<dbReference type="InterPro" id="IPR017437">
    <property type="entry name" value="ATP-NAD_kinase_PpnK-typ_C"/>
</dbReference>
<evidence type="ECO:0000256" key="2">
    <source>
        <dbReference type="ARBA" id="ARBA00022679"/>
    </source>
</evidence>
<keyword evidence="2" id="KW-0808">Transferase</keyword>
<evidence type="ECO:0000313" key="9">
    <source>
        <dbReference type="Proteomes" id="UP000238350"/>
    </source>
</evidence>
<dbReference type="AlphaFoldDB" id="A0A2T0FIU8"/>
<dbReference type="Proteomes" id="UP000238350">
    <property type="component" value="Unassembled WGS sequence"/>
</dbReference>
<evidence type="ECO:0000256" key="1">
    <source>
        <dbReference type="ARBA" id="ARBA00010995"/>
    </source>
</evidence>
<evidence type="ECO:0000256" key="7">
    <source>
        <dbReference type="ARBA" id="ARBA00023027"/>
    </source>
</evidence>
<dbReference type="InterPro" id="IPR016064">
    <property type="entry name" value="NAD/diacylglycerol_kinase_sf"/>
</dbReference>
<dbReference type="SUPFAM" id="SSF111331">
    <property type="entry name" value="NAD kinase/diacylglycerol kinase-like"/>
    <property type="match status" value="1"/>
</dbReference>
<sequence length="354" mass="38483">MHLPPRVLPLIRQGYGAYAKLRWTIPPRNIFVVKKAYNSHVGEATKSFIAHIIDKYKVNVLVENRSYEELAQPGVRSIEQADLKRYVDLIVTLGGDGTILHATSLFNRRAEELPPVLSFSMGTLGFLLPFDFSEAQQAFHDVYTSNVCVMQRQRLDVSVETFARSTPHPVDSEATTHSTLLPDPWIDIPSTPSSSIRPSDLTCALNDLTIHRGASPHLAHLDISVNDEHITTAIADGLTIATPTGSTAYSLSAGGSIVHPGVPCVMVTPICPRSLSFRPLILPQASKISVSISPNSRGVCDLSIDGYADGQLATGDVVHVCASETPVWCVSKASDDWVHHLNGLLGFNSKFGKK</sequence>
<keyword evidence="3" id="KW-0547">Nucleotide-binding</keyword>
<dbReference type="RefSeq" id="XP_024664822.1">
    <property type="nucleotide sequence ID" value="XM_024809054.1"/>
</dbReference>
<name>A0A2T0FIU8_9ASCO</name>
<dbReference type="Pfam" id="PF20143">
    <property type="entry name" value="NAD_kinase_C"/>
    <property type="match status" value="1"/>
</dbReference>
<dbReference type="STRING" id="45607.A0A2T0FIU8"/>